<keyword evidence="4" id="KW-1185">Reference proteome</keyword>
<feature type="region of interest" description="Disordered" evidence="1">
    <location>
        <begin position="285"/>
        <end position="320"/>
    </location>
</feature>
<feature type="compositionally biased region" description="Polar residues" evidence="1">
    <location>
        <begin position="303"/>
        <end position="316"/>
    </location>
</feature>
<feature type="compositionally biased region" description="Polar residues" evidence="1">
    <location>
        <begin position="285"/>
        <end position="296"/>
    </location>
</feature>
<feature type="region of interest" description="Disordered" evidence="1">
    <location>
        <begin position="484"/>
        <end position="522"/>
    </location>
</feature>
<name>A0A2H9TH37_9FUNG</name>
<proteinExistence type="predicted"/>
<reference evidence="3 4" key="1">
    <citation type="submission" date="2016-10" db="EMBL/GenBank/DDBJ databases">
        <title>The genome of Paramicrosporidium saccamoebae is the missing link in understanding Cryptomycota and Microsporidia evolution.</title>
        <authorList>
            <person name="Quandt C.A."/>
            <person name="Beaudet D."/>
            <person name="Corsaro D."/>
            <person name="Michel R."/>
            <person name="Corradi N."/>
            <person name="James T."/>
        </authorList>
    </citation>
    <scope>NUCLEOTIDE SEQUENCE [LARGE SCALE GENOMIC DNA]</scope>
    <source>
        <strain evidence="3 4">KSL3</strain>
    </source>
</reference>
<dbReference type="AlphaFoldDB" id="A0A2H9TH37"/>
<dbReference type="Pfam" id="PF02845">
    <property type="entry name" value="CUE"/>
    <property type="match status" value="1"/>
</dbReference>
<protein>
    <recommendedName>
        <fullName evidence="2">CUE domain-containing protein</fullName>
    </recommendedName>
</protein>
<feature type="compositionally biased region" description="Polar residues" evidence="1">
    <location>
        <begin position="490"/>
        <end position="522"/>
    </location>
</feature>
<evidence type="ECO:0000313" key="3">
    <source>
        <dbReference type="EMBL" id="PJF17093.1"/>
    </source>
</evidence>
<dbReference type="InterPro" id="IPR003892">
    <property type="entry name" value="CUE"/>
</dbReference>
<feature type="domain" description="CUE" evidence="2">
    <location>
        <begin position="18"/>
        <end position="45"/>
    </location>
</feature>
<comment type="caution">
    <text evidence="3">The sequence shown here is derived from an EMBL/GenBank/DDBJ whole genome shotgun (WGS) entry which is preliminary data.</text>
</comment>
<evidence type="ECO:0000256" key="1">
    <source>
        <dbReference type="SAM" id="MobiDB-lite"/>
    </source>
</evidence>
<gene>
    <name evidence="3" type="ORF">PSACC_03085</name>
</gene>
<dbReference type="OrthoDB" id="5396806at2759"/>
<accession>A0A2H9TH37</accession>
<evidence type="ECO:0000313" key="4">
    <source>
        <dbReference type="Proteomes" id="UP000240830"/>
    </source>
</evidence>
<organism evidence="3 4">
    <name type="scientific">Paramicrosporidium saccamoebae</name>
    <dbReference type="NCBI Taxonomy" id="1246581"/>
    <lineage>
        <taxon>Eukaryota</taxon>
        <taxon>Fungi</taxon>
        <taxon>Fungi incertae sedis</taxon>
        <taxon>Cryptomycota</taxon>
        <taxon>Cryptomycota incertae sedis</taxon>
        <taxon>Paramicrosporidium</taxon>
    </lineage>
</organism>
<dbReference type="EMBL" id="MTSL01000191">
    <property type="protein sequence ID" value="PJF17093.1"/>
    <property type="molecule type" value="Genomic_DNA"/>
</dbReference>
<evidence type="ECO:0000259" key="2">
    <source>
        <dbReference type="Pfam" id="PF02845"/>
    </source>
</evidence>
<dbReference type="Proteomes" id="UP000240830">
    <property type="component" value="Unassembled WGS sequence"/>
</dbReference>
<dbReference type="GO" id="GO:0043130">
    <property type="term" value="F:ubiquitin binding"/>
    <property type="evidence" value="ECO:0007669"/>
    <property type="project" value="InterPro"/>
</dbReference>
<sequence>MRHLDSFKELKVLYEAPLTQLLDIFPHWTEEDLVAALSDLKGDLEMPWAKSGKKPVKRDVSTEPFIRRNYRKNPPVERQVLNKEPIRPERPHDKQQASANTVEIVTRPSEANAAPEPATSNNVLENSKTTEAKCAANVKRYTSINSENAKTKAIDPKGVRHMQTKKDSVELCEGSLVHEEKLAHFVSSIVEEEAVHAAPIVQMPKTLSSRISSSIAVQQPVVVLPLKATVRPGLSVNFGAANQSSLGGQTQIVRTLDNSLNAMNHIASPETATPRYTSTSVEATLLSSPRNESSDVTGARRSQPIQRPVQSANRDNYMTPPPGLASEISPLETHFVSHGSSYTNAKAASPVNRYSQYPSGGSHYSHDDIADASYYSQGSRPHYQQSLTQSVPPATNFSRSMDFNKPSVENGRPAQPFGAPWNTYANPQGQHGNYYPNTHYSQHVYPEASAYHQQPHYSVPPANRYSNQPPNTLYNSTNPYGAGGFYGGVNDQNFGNQQAPRSGTQPASRQVFSGTFPQTKNL</sequence>